<protein>
    <recommendedName>
        <fullName evidence="3">Transposase</fullName>
    </recommendedName>
</protein>
<dbReference type="EMBL" id="CP061799">
    <property type="protein sequence ID" value="QTA83534.1"/>
    <property type="molecule type" value="Genomic_DNA"/>
</dbReference>
<evidence type="ECO:0000313" key="2">
    <source>
        <dbReference type="Proteomes" id="UP000663720"/>
    </source>
</evidence>
<evidence type="ECO:0008006" key="3">
    <source>
        <dbReference type="Google" id="ProtNLM"/>
    </source>
</evidence>
<proteinExistence type="predicted"/>
<organism evidence="1 2">
    <name type="scientific">Desulfonema limicola</name>
    <dbReference type="NCBI Taxonomy" id="45656"/>
    <lineage>
        <taxon>Bacteria</taxon>
        <taxon>Pseudomonadati</taxon>
        <taxon>Thermodesulfobacteriota</taxon>
        <taxon>Desulfobacteria</taxon>
        <taxon>Desulfobacterales</taxon>
        <taxon>Desulfococcaceae</taxon>
        <taxon>Desulfonema</taxon>
    </lineage>
</organism>
<reference evidence="1" key="1">
    <citation type="journal article" date="2021" name="Microb. Physiol.">
        <title>Proteogenomic Insights into the Physiology of Marine, Sulfate-Reducing, Filamentous Desulfonema limicola and Desulfonema magnum.</title>
        <authorList>
            <person name="Schnaars V."/>
            <person name="Wohlbrand L."/>
            <person name="Scheve S."/>
            <person name="Hinrichs C."/>
            <person name="Reinhardt R."/>
            <person name="Rabus R."/>
        </authorList>
    </citation>
    <scope>NUCLEOTIDE SEQUENCE</scope>
    <source>
        <strain evidence="1">5ac10</strain>
    </source>
</reference>
<accession>A0A975GJH8</accession>
<name>A0A975GJH8_9BACT</name>
<evidence type="ECO:0000313" key="1">
    <source>
        <dbReference type="EMBL" id="QTA83534.1"/>
    </source>
</evidence>
<keyword evidence="2" id="KW-1185">Reference proteome</keyword>
<dbReference type="KEGG" id="dli:dnl_59460"/>
<gene>
    <name evidence="1" type="ORF">dnl_59460</name>
</gene>
<sequence length="450" mass="51498">MKKEYPNWHSLTKKEKKTIAKKVLDEVIQSYDFKQEIEFTVPELLGIANQLPTAGIMTLEEMGQFIEAHTSGQFFKLNSSPKHPLHLQDEELRIIDKILSYDGYTPAMRELFPHNYLRAELLKAIKHPEISYRKFCGDDKNYKGHKQTSDYIGMGNNQNRAFIGLPLNRNQTLSHVQLCQFRNSLSFKQMVNLTVYILYLFMQTGLLSDKNLHCVDSTELAVERQELLASITVKGRKIKIYDDLDCDCGHRRTKRDKSVYVVGYRMHTLTAINAETGQSFPLLSLMAPANHHDSLFLSPLVNLGKAIGLDIKLITADEAYHDKDGTIFEKKVHLVTPPSSNVSLPENFDKETLQVRLDDLCDIPMDYVGIETEGHEFKCGASSGECPRSAICPQFRHIPFDNGYFQRIIYGSDAVKKALEIRKNGERPFNLLKKREGLEFVSNIIFNFKK</sequence>
<dbReference type="Proteomes" id="UP000663720">
    <property type="component" value="Chromosome"/>
</dbReference>
<dbReference type="AlphaFoldDB" id="A0A975GJH8"/>